<sequence length="701" mass="80370">MRNYCGLVLSNKQYVSLGTSIENKNVFNYGRDTEFIKEKLWFALGYESSFLLVVDRGLECVAHAIGSGLLYDCQNIDMDTWDASTFYDFAQNIIYGNVERIRICNMVRDTLSLLPMHRWCSAELESVFHPNIWKNASEICGIAPLGLHIGWDGKTAGTFPSVMTNDVSATFIKEAIKIPDLGIRKLFSISLPIFIPGADIIYIGSAPGVGWFAAMKVTGFQGRILSFDPRPLDEDIMSPQINHKLLKITSFDDLLPELDEIKKYIFVWDVRNDMPQDCAERERLLTSEIAILTRILMHETFPKRVFLVQIKVNLHALSLYTLPECGLFYPQPYTLSRDVLETRFIAYIPDYEVNILCLAPDSVSNFSQTMYALKEKYTSGTLTDTDLFVNFLTTRYRRCDYIVEKPIISCLHEIVLFSINCNTPEKVIRYLEALKSRVTHFLISFFTGAALTKNEYPFPEGELCRRVDEWSVGTLAGERVYSKLTGNDPNSHSETVHTILSDCITREHVGEEIKRFLESNYGTLTPLKRLPSRGSRRDQVEWPLNPSPVEAAARIYDKERSRNASTDWCRYFLQNNSGHDVWRTGIAVLQADNVSRDTIVHQEYVNALDANFSDHDSSKHTLLETLLACLRLREPETDAGMYSLLHYWKNKHHPEYSIIHKAFTRLEVDTLNFMEILSLMKDMHQSLLLITELEPEEDQIV</sequence>
<keyword evidence="2" id="KW-1185">Reference proteome</keyword>
<evidence type="ECO:0000313" key="1">
    <source>
        <dbReference type="EMBL" id="CAG5037362.1"/>
    </source>
</evidence>
<organism evidence="1 2">
    <name type="scientific">Parnassius apollo</name>
    <name type="common">Apollo butterfly</name>
    <name type="synonym">Papilio apollo</name>
    <dbReference type="NCBI Taxonomy" id="110799"/>
    <lineage>
        <taxon>Eukaryota</taxon>
        <taxon>Metazoa</taxon>
        <taxon>Ecdysozoa</taxon>
        <taxon>Arthropoda</taxon>
        <taxon>Hexapoda</taxon>
        <taxon>Insecta</taxon>
        <taxon>Pterygota</taxon>
        <taxon>Neoptera</taxon>
        <taxon>Endopterygota</taxon>
        <taxon>Lepidoptera</taxon>
        <taxon>Glossata</taxon>
        <taxon>Ditrysia</taxon>
        <taxon>Papilionoidea</taxon>
        <taxon>Papilionidae</taxon>
        <taxon>Parnassiinae</taxon>
        <taxon>Parnassini</taxon>
        <taxon>Parnassius</taxon>
        <taxon>Parnassius</taxon>
    </lineage>
</organism>
<dbReference type="Proteomes" id="UP000691718">
    <property type="component" value="Unassembled WGS sequence"/>
</dbReference>
<evidence type="ECO:0000313" key="2">
    <source>
        <dbReference type="Proteomes" id="UP000691718"/>
    </source>
</evidence>
<proteinExistence type="predicted"/>
<comment type="caution">
    <text evidence="1">The sequence shown here is derived from an EMBL/GenBank/DDBJ whole genome shotgun (WGS) entry which is preliminary data.</text>
</comment>
<name>A0A8S3XR59_PARAO</name>
<dbReference type="OrthoDB" id="7429579at2759"/>
<accession>A0A8S3XR59</accession>
<reference evidence="1" key="1">
    <citation type="submission" date="2021-04" db="EMBL/GenBank/DDBJ databases">
        <authorList>
            <person name="Tunstrom K."/>
        </authorList>
    </citation>
    <scope>NUCLEOTIDE SEQUENCE</scope>
</reference>
<dbReference type="AlphaFoldDB" id="A0A8S3XR59"/>
<gene>
    <name evidence="1" type="ORF">PAPOLLO_LOCUS21071</name>
</gene>
<protein>
    <submittedName>
        <fullName evidence="1">(apollo) hypothetical protein</fullName>
    </submittedName>
</protein>
<dbReference type="EMBL" id="CAJQZP010001303">
    <property type="protein sequence ID" value="CAG5037362.1"/>
    <property type="molecule type" value="Genomic_DNA"/>
</dbReference>